<proteinExistence type="predicted"/>
<sequence>MIELSQGFPGGKSYSDANGIMLKVGEDEYPMGLIGSSVGDSWWYAFWSDIPDSLSKTVDAYVDGKKVASFTLRKAAELYKSAPEDGCLKRAK</sequence>
<dbReference type="Proteomes" id="UP000839536">
    <property type="component" value="Unassembled WGS sequence"/>
</dbReference>
<reference evidence="1" key="1">
    <citation type="submission" date="2019-01" db="EMBL/GenBank/DDBJ databases">
        <title>Whole genome sequencing of Salmonella enterica.</title>
        <authorList>
            <person name="Cao G."/>
        </authorList>
    </citation>
    <scope>NUCLEOTIDE SEQUENCE [LARGE SCALE GENOMIC DNA]</scope>
    <source>
        <strain evidence="1">CFSAN074594</strain>
    </source>
</reference>
<accession>A0A4V1MBC7</accession>
<dbReference type="AlphaFoldDB" id="A0A4V1MBC7"/>
<organism evidence="1">
    <name type="scientific">Salmonella enterica</name>
    <name type="common">Salmonella choleraesuis</name>
    <dbReference type="NCBI Taxonomy" id="28901"/>
    <lineage>
        <taxon>Bacteria</taxon>
        <taxon>Pseudomonadati</taxon>
        <taxon>Pseudomonadota</taxon>
        <taxon>Gammaproteobacteria</taxon>
        <taxon>Enterobacterales</taxon>
        <taxon>Enterobacteriaceae</taxon>
        <taxon>Salmonella</taxon>
    </lineage>
</organism>
<comment type="caution">
    <text evidence="1">The sequence shown here is derived from an EMBL/GenBank/DDBJ whole genome shotgun (WGS) entry which is preliminary data.</text>
</comment>
<evidence type="ECO:0000313" key="1">
    <source>
        <dbReference type="EMBL" id="RXL14294.1"/>
    </source>
</evidence>
<gene>
    <name evidence="1" type="ORF">EKD96_24785</name>
</gene>
<dbReference type="EMBL" id="SDIQ01000072">
    <property type="protein sequence ID" value="RXL14294.1"/>
    <property type="molecule type" value="Genomic_DNA"/>
</dbReference>
<protein>
    <submittedName>
        <fullName evidence="1">Uncharacterized protein</fullName>
    </submittedName>
</protein>
<name>A0A4V1MBC7_SALER</name>